<keyword evidence="3" id="KW-0732">Signal</keyword>
<proteinExistence type="predicted"/>
<feature type="chain" id="PRO_5041433604" description="Transmembrane protein" evidence="3">
    <location>
        <begin position="25"/>
        <end position="498"/>
    </location>
</feature>
<dbReference type="Proteomes" id="UP001174936">
    <property type="component" value="Unassembled WGS sequence"/>
</dbReference>
<feature type="compositionally biased region" description="Pro residues" evidence="1">
    <location>
        <begin position="320"/>
        <end position="337"/>
    </location>
</feature>
<feature type="signal peptide" evidence="3">
    <location>
        <begin position="1"/>
        <end position="24"/>
    </location>
</feature>
<evidence type="ECO:0000313" key="4">
    <source>
        <dbReference type="EMBL" id="KAK0641348.1"/>
    </source>
</evidence>
<evidence type="ECO:0008006" key="6">
    <source>
        <dbReference type="Google" id="ProtNLM"/>
    </source>
</evidence>
<feature type="compositionally biased region" description="Basic and acidic residues" evidence="1">
    <location>
        <begin position="432"/>
        <end position="443"/>
    </location>
</feature>
<comment type="caution">
    <text evidence="4">The sequence shown here is derived from an EMBL/GenBank/DDBJ whole genome shotgun (WGS) entry which is preliminary data.</text>
</comment>
<dbReference type="EMBL" id="JAULSV010000006">
    <property type="protein sequence ID" value="KAK0641348.1"/>
    <property type="molecule type" value="Genomic_DNA"/>
</dbReference>
<keyword evidence="2" id="KW-1133">Transmembrane helix</keyword>
<evidence type="ECO:0000256" key="1">
    <source>
        <dbReference type="SAM" id="MobiDB-lite"/>
    </source>
</evidence>
<accession>A0AA40CL06</accession>
<dbReference type="AlphaFoldDB" id="A0AA40CL06"/>
<feature type="region of interest" description="Disordered" evidence="1">
    <location>
        <begin position="318"/>
        <end position="498"/>
    </location>
</feature>
<reference evidence="4" key="1">
    <citation type="submission" date="2023-06" db="EMBL/GenBank/DDBJ databases">
        <title>Genome-scale phylogeny and comparative genomics of the fungal order Sordariales.</title>
        <authorList>
            <consortium name="Lawrence Berkeley National Laboratory"/>
            <person name="Hensen N."/>
            <person name="Bonometti L."/>
            <person name="Westerberg I."/>
            <person name="Brannstrom I.O."/>
            <person name="Guillou S."/>
            <person name="Cros-Aarteil S."/>
            <person name="Calhoun S."/>
            <person name="Haridas S."/>
            <person name="Kuo A."/>
            <person name="Mondo S."/>
            <person name="Pangilinan J."/>
            <person name="Riley R."/>
            <person name="Labutti K."/>
            <person name="Andreopoulos B."/>
            <person name="Lipzen A."/>
            <person name="Chen C."/>
            <person name="Yanf M."/>
            <person name="Daum C."/>
            <person name="Ng V."/>
            <person name="Clum A."/>
            <person name="Steindorff A."/>
            <person name="Ohm R."/>
            <person name="Martin F."/>
            <person name="Silar P."/>
            <person name="Natvig D."/>
            <person name="Lalanne C."/>
            <person name="Gautier V."/>
            <person name="Ament-Velasquez S.L."/>
            <person name="Kruys A."/>
            <person name="Hutchinson M.I."/>
            <person name="Powell A.J."/>
            <person name="Barry K."/>
            <person name="Miller A.N."/>
            <person name="Grigoriev I.V."/>
            <person name="Debuchy R."/>
            <person name="Gladieux P."/>
            <person name="Thoren M.H."/>
            <person name="Johannesson H."/>
        </authorList>
    </citation>
    <scope>NUCLEOTIDE SEQUENCE</scope>
    <source>
        <strain evidence="4">SMH2532-1</strain>
    </source>
</reference>
<feature type="transmembrane region" description="Helical" evidence="2">
    <location>
        <begin position="221"/>
        <end position="247"/>
    </location>
</feature>
<gene>
    <name evidence="4" type="ORF">B0T16DRAFT_213878</name>
</gene>
<name>A0AA40CL06_9PEZI</name>
<keyword evidence="2" id="KW-0812">Transmembrane</keyword>
<keyword evidence="5" id="KW-1185">Reference proteome</keyword>
<sequence length="498" mass="52217">MAKRRRRLFLLSLSAPICASLASSDHVMRQTAIAVGDSVRSAVHHHVDGLAVQLTGNNTPATPAGLTQTPMAQLMETSTFSVSPCAITTAPILENYRRQVNDKAVTIIFLSSALSSASSHATAMSQSLASSISQLQASASVLSASASSAILFVQASASKAIEAAESSASDAVLLAEESASSRVSEILALASMTATPPPAPVNGTTYRAQALTPTESNSVSVAVVAIAVVASIVGSTLLSILGFYIFVNRRGAKKKKADEQLLEQQKQQEEEVHVSAALDRAIVSYIAKESPPTSPDSQSLGPSPTIEEVLSKEPRLMFLAPPPRSSHRPLPPTPPAPLAAQLTSPRSPPPRPHTHIRSHSTGSILAPPPRASEAPGGHTRARSTPKSPPRSPLRTPTHTAPPSPPGPPPTGPLPQLPSTTYVQRRPSRKKAARAEQEDRERVYRGILSRPLTNTTIPSPISPGAPVSPKSSGVMGGVDAAPGPDRRDSNWPLTGTQWL</sequence>
<evidence type="ECO:0000256" key="2">
    <source>
        <dbReference type="SAM" id="Phobius"/>
    </source>
</evidence>
<feature type="compositionally biased region" description="Pro residues" evidence="1">
    <location>
        <begin position="399"/>
        <end position="415"/>
    </location>
</feature>
<protein>
    <recommendedName>
        <fullName evidence="6">Transmembrane protein</fullName>
    </recommendedName>
</protein>
<evidence type="ECO:0000313" key="5">
    <source>
        <dbReference type="Proteomes" id="UP001174936"/>
    </source>
</evidence>
<evidence type="ECO:0000256" key="3">
    <source>
        <dbReference type="SAM" id="SignalP"/>
    </source>
</evidence>
<keyword evidence="2" id="KW-0472">Membrane</keyword>
<organism evidence="4 5">
    <name type="scientific">Cercophora newfieldiana</name>
    <dbReference type="NCBI Taxonomy" id="92897"/>
    <lineage>
        <taxon>Eukaryota</taxon>
        <taxon>Fungi</taxon>
        <taxon>Dikarya</taxon>
        <taxon>Ascomycota</taxon>
        <taxon>Pezizomycotina</taxon>
        <taxon>Sordariomycetes</taxon>
        <taxon>Sordariomycetidae</taxon>
        <taxon>Sordariales</taxon>
        <taxon>Lasiosphaeriaceae</taxon>
        <taxon>Cercophora</taxon>
    </lineage>
</organism>